<dbReference type="InterPro" id="IPR036188">
    <property type="entry name" value="FAD/NAD-bd_sf"/>
</dbReference>
<dbReference type="Pfam" id="PF12831">
    <property type="entry name" value="FAD_oxidored"/>
    <property type="match status" value="1"/>
</dbReference>
<keyword evidence="4" id="KW-0408">Iron</keyword>
<evidence type="ECO:0000256" key="4">
    <source>
        <dbReference type="ARBA" id="ARBA00023004"/>
    </source>
</evidence>
<dbReference type="InterPro" id="IPR039650">
    <property type="entry name" value="HdrA-like"/>
</dbReference>
<dbReference type="Pfam" id="PF25275">
    <property type="entry name" value="Golvesin_C"/>
    <property type="match status" value="1"/>
</dbReference>
<dbReference type="InterPro" id="IPR033803">
    <property type="entry name" value="CBD-like_Golvesin-Xly"/>
</dbReference>
<keyword evidence="6" id="KW-0732">Signal</keyword>
<evidence type="ECO:0000313" key="9">
    <source>
        <dbReference type="Proteomes" id="UP000659124"/>
    </source>
</evidence>
<evidence type="ECO:0000313" key="8">
    <source>
        <dbReference type="EMBL" id="MBC9929394.1"/>
    </source>
</evidence>
<reference evidence="8 9" key="1">
    <citation type="submission" date="2020-09" db="EMBL/GenBank/DDBJ databases">
        <title>Genome sequences of type strains of Chitinophaga qingshengii and Chitinophaga varians.</title>
        <authorList>
            <person name="Kittiwongwattana C."/>
        </authorList>
    </citation>
    <scope>NUCLEOTIDE SEQUENCE [LARGE SCALE GENOMIC DNA]</scope>
    <source>
        <strain evidence="8 9">JCM 30026</strain>
    </source>
</reference>
<sequence length="663" mass="73043">MRKLPSVLLLLLYMSAAGAQTKNADQVDVCIYGGTSAGVIAAYTAAMSGKKVLLIEPGKHLGGMSSGGLGYTDIGNKYVVTGLARDFYRKIGQHYQSFEQWTFEPKVAEGVFNDYIKKARVPVLYEHRLLDVQQSGHHISSIAVERVSVPGSSYRITAKVFIDCSYEGDLMAGARVSYTVGREDNKKYNETFNGVQLLDGHQLPDGIDPYVKPGDTTSGLLWGINTGSPLPDGSGDKKVQAYNFRIVLTNVPGNRLPITRPDNYSVARYELLLRLMNKHPWSSLKDGFIWSLMPNGKTDINNRNGFSTDMIGMNWDYPDGSYAVRAKILKAHEDYTKGLLYFLGHDERVAPAIRKEMLEWGYPADEYTDNGHWSHQLYIREARRMIGELVMTQHHCEGREAVTDPIAMAAYTMDSHNCDRQVINGMVKNEGNIEKGGFGPYPVSYRAIVPRASEADNLLVPVCMSASHIAYGSIRMEPVFMVMAQSAAVAACMAIDEGTPVQQVRVDRLREVLRTNPLMDGSIPEVLVDNSDTAHVRISGEWTKAKHGGYGPDFLTGRTTDKPGSVTFTPDIIHAGAYNVYGYFPVLGAAAPETVIRMFDGKQMQQKKIHKAAMRVQGQSSGGWVLLDTQTLKKGKSAFVEITNAGTEGMVAADAILFVPVKK</sequence>
<dbReference type="EMBL" id="JACVFC010000001">
    <property type="protein sequence ID" value="MBC9929394.1"/>
    <property type="molecule type" value="Genomic_DNA"/>
</dbReference>
<dbReference type="PANTHER" id="PTHR43498:SF1">
    <property type="entry name" value="COB--COM HETERODISULFIDE REDUCTASE IRON-SULFUR SUBUNIT A"/>
    <property type="match status" value="1"/>
</dbReference>
<evidence type="ECO:0000259" key="7">
    <source>
        <dbReference type="Pfam" id="PF25275"/>
    </source>
</evidence>
<dbReference type="Proteomes" id="UP000659124">
    <property type="component" value="Unassembled WGS sequence"/>
</dbReference>
<name>A0ABR7TK15_9BACT</name>
<comment type="caution">
    <text evidence="8">The sequence shown here is derived from an EMBL/GenBank/DDBJ whole genome shotgun (WGS) entry which is preliminary data.</text>
</comment>
<protein>
    <submittedName>
        <fullName evidence="8">FAD-dependent oxidoreductase</fullName>
    </submittedName>
</protein>
<feature type="chain" id="PRO_5045046565" evidence="6">
    <location>
        <begin position="20"/>
        <end position="663"/>
    </location>
</feature>
<keyword evidence="5" id="KW-0411">Iron-sulfur</keyword>
<feature type="signal peptide" evidence="6">
    <location>
        <begin position="1"/>
        <end position="19"/>
    </location>
</feature>
<evidence type="ECO:0000256" key="5">
    <source>
        <dbReference type="ARBA" id="ARBA00023014"/>
    </source>
</evidence>
<feature type="domain" description="Golvesin/Xly CBD-like" evidence="7">
    <location>
        <begin position="526"/>
        <end position="659"/>
    </location>
</feature>
<gene>
    <name evidence="8" type="ORF">ICL07_03355</name>
</gene>
<evidence type="ECO:0000256" key="2">
    <source>
        <dbReference type="ARBA" id="ARBA00022723"/>
    </source>
</evidence>
<dbReference type="Gene3D" id="3.50.50.60">
    <property type="entry name" value="FAD/NAD(P)-binding domain"/>
    <property type="match status" value="1"/>
</dbReference>
<keyword evidence="3" id="KW-0560">Oxidoreductase</keyword>
<accession>A0ABR7TK15</accession>
<dbReference type="SUPFAM" id="SSF51905">
    <property type="entry name" value="FAD/NAD(P)-binding domain"/>
    <property type="match status" value="2"/>
</dbReference>
<keyword evidence="1" id="KW-0004">4Fe-4S</keyword>
<evidence type="ECO:0000256" key="6">
    <source>
        <dbReference type="SAM" id="SignalP"/>
    </source>
</evidence>
<keyword evidence="2" id="KW-0479">Metal-binding</keyword>
<organism evidence="8 9">
    <name type="scientific">Chitinophaga qingshengii</name>
    <dbReference type="NCBI Taxonomy" id="1569794"/>
    <lineage>
        <taxon>Bacteria</taxon>
        <taxon>Pseudomonadati</taxon>
        <taxon>Bacteroidota</taxon>
        <taxon>Chitinophagia</taxon>
        <taxon>Chitinophagales</taxon>
        <taxon>Chitinophagaceae</taxon>
        <taxon>Chitinophaga</taxon>
    </lineage>
</organism>
<dbReference type="PANTHER" id="PTHR43498">
    <property type="entry name" value="FERREDOXIN:COB-COM HETERODISULFIDE REDUCTASE SUBUNIT A"/>
    <property type="match status" value="1"/>
</dbReference>
<proteinExistence type="predicted"/>
<evidence type="ECO:0000256" key="1">
    <source>
        <dbReference type="ARBA" id="ARBA00022485"/>
    </source>
</evidence>
<evidence type="ECO:0000256" key="3">
    <source>
        <dbReference type="ARBA" id="ARBA00023002"/>
    </source>
</evidence>
<dbReference type="RefSeq" id="WP_188086526.1">
    <property type="nucleotide sequence ID" value="NZ_JACVFC010000001.1"/>
</dbReference>
<keyword evidence="9" id="KW-1185">Reference proteome</keyword>